<dbReference type="EMBL" id="JAUSUZ010000001">
    <property type="protein sequence ID" value="MDQ0366044.1"/>
    <property type="molecule type" value="Genomic_DNA"/>
</dbReference>
<name>A0AAE3VZH3_9ACTN</name>
<evidence type="ECO:0000313" key="2">
    <source>
        <dbReference type="Proteomes" id="UP001240236"/>
    </source>
</evidence>
<protein>
    <submittedName>
        <fullName evidence="1">Uncharacterized protein</fullName>
    </submittedName>
</protein>
<keyword evidence="2" id="KW-1185">Reference proteome</keyword>
<organism evidence="1 2">
    <name type="scientific">Catenuloplanes indicus</name>
    <dbReference type="NCBI Taxonomy" id="137267"/>
    <lineage>
        <taxon>Bacteria</taxon>
        <taxon>Bacillati</taxon>
        <taxon>Actinomycetota</taxon>
        <taxon>Actinomycetes</taxon>
        <taxon>Micromonosporales</taxon>
        <taxon>Micromonosporaceae</taxon>
        <taxon>Catenuloplanes</taxon>
    </lineage>
</organism>
<accession>A0AAE3VZH3</accession>
<reference evidence="1 2" key="1">
    <citation type="submission" date="2023-07" db="EMBL/GenBank/DDBJ databases">
        <title>Sequencing the genomes of 1000 actinobacteria strains.</title>
        <authorList>
            <person name="Klenk H.-P."/>
        </authorList>
    </citation>
    <scope>NUCLEOTIDE SEQUENCE [LARGE SCALE GENOMIC DNA]</scope>
    <source>
        <strain evidence="1 2">DSM 44709</strain>
    </source>
</reference>
<dbReference type="RefSeq" id="WP_307239081.1">
    <property type="nucleotide sequence ID" value="NZ_JAUSUZ010000001.1"/>
</dbReference>
<gene>
    <name evidence="1" type="ORF">J2S42_002713</name>
</gene>
<evidence type="ECO:0000313" key="1">
    <source>
        <dbReference type="EMBL" id="MDQ0366044.1"/>
    </source>
</evidence>
<comment type="caution">
    <text evidence="1">The sequence shown here is derived from an EMBL/GenBank/DDBJ whole genome shotgun (WGS) entry which is preliminary data.</text>
</comment>
<sequence>MMSTNFEEARARLEKVAPDQRSAFVAGFLCGALDSIAPRVTDPVDAQIVAVARAIFDAAFTFHQVGR</sequence>
<dbReference type="AlphaFoldDB" id="A0AAE3VZH3"/>
<proteinExistence type="predicted"/>
<dbReference type="Proteomes" id="UP001240236">
    <property type="component" value="Unassembled WGS sequence"/>
</dbReference>